<dbReference type="InterPro" id="IPR055247">
    <property type="entry name" value="InsJ-like_HTH"/>
</dbReference>
<gene>
    <name evidence="2" type="ORF">GJR95_12060</name>
</gene>
<evidence type="ECO:0000259" key="1">
    <source>
        <dbReference type="Pfam" id="PF13518"/>
    </source>
</evidence>
<dbReference type="AlphaFoldDB" id="A0A6P1VVB2"/>
<sequence>MVLMKLHTNAALTQKQRQEIKRLYQTGNYTYPALAKQFATTRRTIAKWVKRDTTTDRSSVVKKLEKCCRFSQAGSDSHGFVV</sequence>
<evidence type="ECO:0000313" key="3">
    <source>
        <dbReference type="Proteomes" id="UP000464577"/>
    </source>
</evidence>
<accession>A0A6P1VVB2</accession>
<reference evidence="2 3" key="1">
    <citation type="submission" date="2019-11" db="EMBL/GenBank/DDBJ databases">
        <title>Spirosoma endbachense sp. nov., isolated from a natural salt meadow.</title>
        <authorList>
            <person name="Rojas J."/>
            <person name="Ambika Manirajan B."/>
            <person name="Ratering S."/>
            <person name="Suarez C."/>
            <person name="Geissler-Plaum R."/>
            <person name="Schnell S."/>
        </authorList>
    </citation>
    <scope>NUCLEOTIDE SEQUENCE [LARGE SCALE GENOMIC DNA]</scope>
    <source>
        <strain evidence="2 3">I-24</strain>
    </source>
</reference>
<organism evidence="2 3">
    <name type="scientific">Spirosoma endbachense</name>
    <dbReference type="NCBI Taxonomy" id="2666025"/>
    <lineage>
        <taxon>Bacteria</taxon>
        <taxon>Pseudomonadati</taxon>
        <taxon>Bacteroidota</taxon>
        <taxon>Cytophagia</taxon>
        <taxon>Cytophagales</taxon>
        <taxon>Cytophagaceae</taxon>
        <taxon>Spirosoma</taxon>
    </lineage>
</organism>
<dbReference type="EMBL" id="CP045997">
    <property type="protein sequence ID" value="QHV95697.1"/>
    <property type="molecule type" value="Genomic_DNA"/>
</dbReference>
<protein>
    <submittedName>
        <fullName evidence="2">Helix-turn-helix domain-containing protein</fullName>
    </submittedName>
</protein>
<keyword evidence="3" id="KW-1185">Reference proteome</keyword>
<dbReference type="Proteomes" id="UP000464577">
    <property type="component" value="Chromosome"/>
</dbReference>
<dbReference type="Gene3D" id="1.10.10.60">
    <property type="entry name" value="Homeodomain-like"/>
    <property type="match status" value="1"/>
</dbReference>
<proteinExistence type="predicted"/>
<dbReference type="KEGG" id="senf:GJR95_12060"/>
<name>A0A6P1VVB2_9BACT</name>
<evidence type="ECO:0000313" key="2">
    <source>
        <dbReference type="EMBL" id="QHV95697.1"/>
    </source>
</evidence>
<dbReference type="Pfam" id="PF13518">
    <property type="entry name" value="HTH_28"/>
    <property type="match status" value="1"/>
</dbReference>
<feature type="domain" description="Insertion element IS150 protein InsJ-like helix-turn-helix" evidence="1">
    <location>
        <begin position="16"/>
        <end position="51"/>
    </location>
</feature>